<evidence type="ECO:0000313" key="1">
    <source>
        <dbReference type="EMBL" id="MDI5894407.1"/>
    </source>
</evidence>
<dbReference type="Proteomes" id="UP001243403">
    <property type="component" value="Unassembled WGS sequence"/>
</dbReference>
<reference evidence="1 2" key="1">
    <citation type="submission" date="2023-04" db="EMBL/GenBank/DDBJ databases">
        <title>Two novel species of Flavobacterium.</title>
        <authorList>
            <person name="Liu Q."/>
            <person name="Xin Y.-H."/>
        </authorList>
    </citation>
    <scope>NUCLEOTIDE SEQUENCE [LARGE SCALE GENOMIC DNA]</scope>
    <source>
        <strain evidence="1 2">LB1P51</strain>
    </source>
</reference>
<protein>
    <recommendedName>
        <fullName evidence="3">Tail fiber protein</fullName>
    </recommendedName>
</protein>
<accession>A0ABT6V894</accession>
<sequence>MNQINFNQVGGFPLSTNILAKLQTAFSIFNALGNIVGELTIISGCEVAGDNVGNGVVYINGEVLEFRGGLAQTKVIIKEDTENLTFQNGNSYPSIKTRYVTFGTGVGAINWVDFKRGFPTKNIPAAFAGKVDNTTLDAVILRIDELEKKNAVFQTDGGMILWNKPANLIPDGWAEVVNWRGRMPIGWNPDDANLDTVGETGGAKTAVVSIPVSGYGVGADSGGNPSGQLLVSSGAAENGEFLESVKKASSAPVGATVNHMNPYRVVLFIEYIE</sequence>
<dbReference type="RefSeq" id="WP_282715906.1">
    <property type="nucleotide sequence ID" value="NZ_JASCRZ010000002.1"/>
</dbReference>
<organism evidence="1 2">
    <name type="scientific">Flavobacterium algoritolerans</name>
    <dbReference type="NCBI Taxonomy" id="3041254"/>
    <lineage>
        <taxon>Bacteria</taxon>
        <taxon>Pseudomonadati</taxon>
        <taxon>Bacteroidota</taxon>
        <taxon>Flavobacteriia</taxon>
        <taxon>Flavobacteriales</taxon>
        <taxon>Flavobacteriaceae</taxon>
        <taxon>Flavobacterium</taxon>
    </lineage>
</organism>
<keyword evidence="2" id="KW-1185">Reference proteome</keyword>
<dbReference type="EMBL" id="JASCRZ010000002">
    <property type="protein sequence ID" value="MDI5894407.1"/>
    <property type="molecule type" value="Genomic_DNA"/>
</dbReference>
<proteinExistence type="predicted"/>
<evidence type="ECO:0000313" key="2">
    <source>
        <dbReference type="Proteomes" id="UP001243403"/>
    </source>
</evidence>
<comment type="caution">
    <text evidence="1">The sequence shown here is derived from an EMBL/GenBank/DDBJ whole genome shotgun (WGS) entry which is preliminary data.</text>
</comment>
<name>A0ABT6V894_9FLAO</name>
<evidence type="ECO:0008006" key="3">
    <source>
        <dbReference type="Google" id="ProtNLM"/>
    </source>
</evidence>
<gene>
    <name evidence="1" type="ORF">QLS65_05855</name>
</gene>
<dbReference type="CDD" id="cd22641">
    <property type="entry name" value="C24-like"/>
    <property type="match status" value="1"/>
</dbReference>